<evidence type="ECO:0000259" key="3">
    <source>
        <dbReference type="Pfam" id="PF10145"/>
    </source>
</evidence>
<reference evidence="4 5" key="1">
    <citation type="submission" date="2023-11" db="EMBL/GenBank/DDBJ databases">
        <title>30 novel species of actinomycetes from the DSMZ collection.</title>
        <authorList>
            <person name="Nouioui I."/>
        </authorList>
    </citation>
    <scope>NUCLEOTIDE SEQUENCE [LARGE SCALE GENOMIC DNA]</scope>
    <source>
        <strain evidence="4 5">DSM 41524</strain>
    </source>
</reference>
<keyword evidence="2" id="KW-0812">Transmembrane</keyword>
<dbReference type="Pfam" id="PF10145">
    <property type="entry name" value="PhageMin_Tail"/>
    <property type="match status" value="1"/>
</dbReference>
<feature type="transmembrane region" description="Helical" evidence="2">
    <location>
        <begin position="444"/>
        <end position="465"/>
    </location>
</feature>
<keyword evidence="2" id="KW-0472">Membrane</keyword>
<dbReference type="EMBL" id="JAZBJO010000045">
    <property type="protein sequence ID" value="MEE4598217.1"/>
    <property type="molecule type" value="Genomic_DNA"/>
</dbReference>
<comment type="caution">
    <text evidence="4">The sequence shown here is derived from an EMBL/GenBank/DDBJ whole genome shotgun (WGS) entry which is preliminary data.</text>
</comment>
<feature type="transmembrane region" description="Helical" evidence="2">
    <location>
        <begin position="576"/>
        <end position="599"/>
    </location>
</feature>
<evidence type="ECO:0000256" key="2">
    <source>
        <dbReference type="SAM" id="Phobius"/>
    </source>
</evidence>
<accession>A0ABU7Q9Y7</accession>
<feature type="domain" description="Phage tail tape measure protein" evidence="3">
    <location>
        <begin position="170"/>
        <end position="364"/>
    </location>
</feature>
<keyword evidence="5" id="KW-1185">Reference proteome</keyword>
<feature type="region of interest" description="Disordered" evidence="1">
    <location>
        <begin position="33"/>
        <end position="56"/>
    </location>
</feature>
<dbReference type="RefSeq" id="WP_330815407.1">
    <property type="nucleotide sequence ID" value="NZ_JAZBJO010000045.1"/>
</dbReference>
<organism evidence="4 5">
    <name type="scientific">Streptomyces asiaticus subsp. ignotus</name>
    <dbReference type="NCBI Taxonomy" id="3098222"/>
    <lineage>
        <taxon>Bacteria</taxon>
        <taxon>Bacillati</taxon>
        <taxon>Actinomycetota</taxon>
        <taxon>Actinomycetes</taxon>
        <taxon>Kitasatosporales</taxon>
        <taxon>Streptomycetaceae</taxon>
        <taxon>Streptomyces</taxon>
        <taxon>Streptomyces violaceusniger group</taxon>
    </lineage>
</organism>
<keyword evidence="2" id="KW-1133">Transmembrane helix</keyword>
<dbReference type="Proteomes" id="UP001354709">
    <property type="component" value="Unassembled WGS sequence"/>
</dbReference>
<proteinExistence type="predicted"/>
<protein>
    <submittedName>
        <fullName evidence="4">Phage tail tape measure protein</fullName>
    </submittedName>
</protein>
<name>A0ABU7Q9Y7_9ACTN</name>
<evidence type="ECO:0000313" key="4">
    <source>
        <dbReference type="EMBL" id="MEE4598217.1"/>
    </source>
</evidence>
<dbReference type="InterPro" id="IPR010090">
    <property type="entry name" value="Phage_tape_meas"/>
</dbReference>
<gene>
    <name evidence="4" type="ORF">V2J94_41350</name>
</gene>
<sequence length="891" mass="90983">MSLSIGELTGYVSLDVRDVDRGVSRTGQAMTRLRGQMTSDGDRAGQAAGQALGDGITRGADGRLRDARGRFVTAGRQAGDGFGDGLTDGVRQGADDAEGEATGMMGRLKLAAAGAGAAIGGALVEGFGQLMEQSQITGRLGAQLGATPAVAQRYGQIAGQMYADAVTEDFQGAADAISAVMRAGIAPPDATNAQIKSIATNVSDLASTFELDLGQTANAVGQMIKTGLAKDGTEAVDALTVGLQKMGPRADDIADTFNEYSTIFRQMGISATDATGLLSQGMKAGARDTDVVADSLKEFVLITQGGGKDVDAAFKKIGLSGSEMQKAFSKGGPEAKRALDQVFDGMRKVKSPTDRAQLALALFGTKAEDTQKALFSLDPSKAADSLGKVGGAADKMGNSLRDNAGVRVEQFKRRAMQGLVTFLGTTVVPALGKMFSFIQSHSGTFRVVGAVITGVLIPALVLMGIAATVRSAQVVAGWVRSGVAAVASAGRHALAAGRVVAAWVRMAGAAALQGARIAASAALSAARTAAAWALTAARMTATWLVSMLRVAATTIAQFALMAARAIAWAAVMAAQWLVAMGPIGWIIITVTALVALIIAKWDLVKQYTLAAWNAVKGWITTAVDGIVAAVNWLAQIPGKVAGWFGRAKDWAIARWNALVGWLKGFPGKVIGAIASLGGMLWSTVSSAGGRMVSAIRSKIADAINWVRGLPGRAKAALGNLGGKLWDSGVALIKGFIGGIKAMAGKVADAVGGVLSKARNLLPFSPAKEGPFSGRGYTTYSGRALMGGFAQGIAQQQGAVTAAMARVAQAGQDALTGSAPELAVGQGGTAALTAPRAGAPSAQTGGAAAQQQTPVVRVIVDASGGGDDLTRWLRKTVRVQGRGNVQVAFGGN</sequence>
<evidence type="ECO:0000313" key="5">
    <source>
        <dbReference type="Proteomes" id="UP001354709"/>
    </source>
</evidence>
<evidence type="ECO:0000256" key="1">
    <source>
        <dbReference type="SAM" id="MobiDB-lite"/>
    </source>
</evidence>
<feature type="compositionally biased region" description="Low complexity" evidence="1">
    <location>
        <begin position="44"/>
        <end position="56"/>
    </location>
</feature>
<feature type="transmembrane region" description="Helical" evidence="2">
    <location>
        <begin position="548"/>
        <end position="570"/>
    </location>
</feature>